<proteinExistence type="predicted"/>
<accession>A0AAE6ZKI7</accession>
<dbReference type="Proteomes" id="UP000503144">
    <property type="component" value="Chromosome"/>
</dbReference>
<reference evidence="1 4" key="2">
    <citation type="submission" date="2020-09" db="EMBL/GenBank/DDBJ databases">
        <authorList>
            <person name="Kittiwongwattana C."/>
        </authorList>
    </citation>
    <scope>NUCLEOTIDE SEQUENCE</scope>
    <source>
        <strain evidence="2 4">1303</strain>
        <strain evidence="1">1310</strain>
    </source>
</reference>
<dbReference type="KEGG" id="coy:HF329_27935"/>
<keyword evidence="4" id="KW-1185">Reference proteome</keyword>
<dbReference type="PROSITE" id="PS51257">
    <property type="entry name" value="PROKAR_LIPOPROTEIN"/>
    <property type="match status" value="1"/>
</dbReference>
<protein>
    <submittedName>
        <fullName evidence="1">Uncharacterized protein</fullName>
    </submittedName>
</protein>
<dbReference type="EMBL" id="CP051205">
    <property type="protein sequence ID" value="QJB34929.1"/>
    <property type="molecule type" value="Genomic_DNA"/>
</dbReference>
<evidence type="ECO:0000313" key="4">
    <source>
        <dbReference type="Proteomes" id="UP000503144"/>
    </source>
</evidence>
<evidence type="ECO:0000313" key="3">
    <source>
        <dbReference type="Proteomes" id="UP000502421"/>
    </source>
</evidence>
<dbReference type="Proteomes" id="UP000502421">
    <property type="component" value="Chromosome"/>
</dbReference>
<dbReference type="AlphaFoldDB" id="A0AAE6ZKI7"/>
<evidence type="ECO:0000313" key="2">
    <source>
        <dbReference type="EMBL" id="QJB41440.1"/>
    </source>
</evidence>
<reference evidence="3" key="1">
    <citation type="submission" date="2020-04" db="EMBL/GenBank/DDBJ databases">
        <authorList>
            <person name="Kittiwongwattana C."/>
        </authorList>
    </citation>
    <scope>NUCLEOTIDE SEQUENCE [LARGE SCALE GENOMIC DNA]</scope>
    <source>
        <strain evidence="3">1310</strain>
    </source>
</reference>
<gene>
    <name evidence="2" type="ORF">HF324_27795</name>
    <name evidence="1" type="ORF">HF329_27935</name>
</gene>
<dbReference type="EMBL" id="CP051204">
    <property type="protein sequence ID" value="QJB41440.1"/>
    <property type="molecule type" value="Genomic_DNA"/>
</dbReference>
<name>A0AAE6ZKI7_9BACT</name>
<dbReference type="RefSeq" id="WP_168809488.1">
    <property type="nucleotide sequence ID" value="NZ_CP051204.2"/>
</dbReference>
<sequence length="230" mass="26582">MAGLPSKHVYEELKALHVTELHHANSVATSCLFLREKSLLSRGTVERSGLKQTPQKSDSQDRVYSIWYDVFMDTVDIHNRASRYNEYGPVTFVFDVDLIPKTNTGKIWVTKCNPMYWAGKSEGNRWFQNKHELSEEFIKGDFGQMLVFRHCGGELPFGRFLTRIVLDDPKLRNEDGVDLYSMAYGGLRAAMSESGLNIPIERRDCSLRCKCRKGYKDDENRTYQMFDPFL</sequence>
<organism evidence="1 3">
    <name type="scientific">Chitinophaga oryzae</name>
    <dbReference type="NCBI Taxonomy" id="2725414"/>
    <lineage>
        <taxon>Bacteria</taxon>
        <taxon>Pseudomonadati</taxon>
        <taxon>Bacteroidota</taxon>
        <taxon>Chitinophagia</taxon>
        <taxon>Chitinophagales</taxon>
        <taxon>Chitinophagaceae</taxon>
        <taxon>Chitinophaga</taxon>
    </lineage>
</organism>
<evidence type="ECO:0000313" key="1">
    <source>
        <dbReference type="EMBL" id="QJB34929.1"/>
    </source>
</evidence>